<dbReference type="CDD" id="cd02968">
    <property type="entry name" value="SCO"/>
    <property type="match status" value="1"/>
</dbReference>
<evidence type="ECO:0000256" key="2">
    <source>
        <dbReference type="PIRSR" id="PIRSR603782-1"/>
    </source>
</evidence>
<dbReference type="PANTHER" id="PTHR12151">
    <property type="entry name" value="ELECTRON TRANSPORT PROTIN SCO1/SENC FAMILY MEMBER"/>
    <property type="match status" value="1"/>
</dbReference>
<dbReference type="PANTHER" id="PTHR12151:SF5">
    <property type="entry name" value="AT19154P"/>
    <property type="match status" value="1"/>
</dbReference>
<keyword evidence="2" id="KW-0479">Metal-binding</keyword>
<feature type="compositionally biased region" description="Polar residues" evidence="4">
    <location>
        <begin position="109"/>
        <end position="125"/>
    </location>
</feature>
<evidence type="ECO:0000313" key="6">
    <source>
        <dbReference type="EMBL" id="CBJ28844.1"/>
    </source>
</evidence>
<dbReference type="GO" id="GO:0033617">
    <property type="term" value="P:mitochondrial respiratory chain complex IV assembly"/>
    <property type="evidence" value="ECO:0007669"/>
    <property type="project" value="TreeGrafter"/>
</dbReference>
<feature type="binding site" evidence="2">
    <location>
        <position position="219"/>
    </location>
    <ligand>
        <name>Cu cation</name>
        <dbReference type="ChEBI" id="CHEBI:23378"/>
    </ligand>
</feature>
<evidence type="ECO:0000256" key="5">
    <source>
        <dbReference type="SAM" id="Phobius"/>
    </source>
</evidence>
<keyword evidence="5" id="KW-1133">Transmembrane helix</keyword>
<dbReference type="eggNOG" id="KOG2792">
    <property type="taxonomic scope" value="Eukaryota"/>
</dbReference>
<feature type="binding site" evidence="2">
    <location>
        <position position="223"/>
    </location>
    <ligand>
        <name>Cu cation</name>
        <dbReference type="ChEBI" id="CHEBI:23378"/>
    </ligand>
</feature>
<keyword evidence="3" id="KW-1015">Disulfide bond</keyword>
<evidence type="ECO:0000256" key="3">
    <source>
        <dbReference type="PIRSR" id="PIRSR603782-2"/>
    </source>
</evidence>
<accession>D7FIM6</accession>
<dbReference type="Proteomes" id="UP000002630">
    <property type="component" value="Linkage Group LG20"/>
</dbReference>
<keyword evidence="2" id="KW-0186">Copper</keyword>
<dbReference type="AlphaFoldDB" id="D7FIM6"/>
<feature type="disulfide bond" description="Redox-active" evidence="3">
    <location>
        <begin position="219"/>
        <end position="223"/>
    </location>
</feature>
<dbReference type="OrthoDB" id="270009at2759"/>
<dbReference type="InParanoid" id="D7FIM6"/>
<dbReference type="Pfam" id="PF02630">
    <property type="entry name" value="SCO1-SenC"/>
    <property type="match status" value="1"/>
</dbReference>
<keyword evidence="5" id="KW-0472">Membrane</keyword>
<feature type="compositionally biased region" description="Gly residues" evidence="4">
    <location>
        <begin position="130"/>
        <end position="140"/>
    </location>
</feature>
<dbReference type="EMBL" id="FN647890">
    <property type="protein sequence ID" value="CBJ28844.1"/>
    <property type="molecule type" value="Genomic_DNA"/>
</dbReference>
<protein>
    <submittedName>
        <fullName evidence="6">SCO1 homolog, cytochrome c oxidase copper chaperone</fullName>
    </submittedName>
</protein>
<dbReference type="InterPro" id="IPR003782">
    <property type="entry name" value="SCO1/SenC"/>
</dbReference>
<keyword evidence="7" id="KW-1185">Reference proteome</keyword>
<organism evidence="6 7">
    <name type="scientific">Ectocarpus siliculosus</name>
    <name type="common">Brown alga</name>
    <name type="synonym">Conferva siliculosa</name>
    <dbReference type="NCBI Taxonomy" id="2880"/>
    <lineage>
        <taxon>Eukaryota</taxon>
        <taxon>Sar</taxon>
        <taxon>Stramenopiles</taxon>
        <taxon>Ochrophyta</taxon>
        <taxon>PX clade</taxon>
        <taxon>Phaeophyceae</taxon>
        <taxon>Ectocarpales</taxon>
        <taxon>Ectocarpaceae</taxon>
        <taxon>Ectocarpus</taxon>
    </lineage>
</organism>
<dbReference type="STRING" id="2880.D7FIM6"/>
<dbReference type="EMBL" id="FN649745">
    <property type="protein sequence ID" value="CBJ28844.1"/>
    <property type="molecule type" value="Genomic_DNA"/>
</dbReference>
<sequence>MATRLACAAASRARSSALRAGIALKAPRCRADPSRGTVAALISSSSCSRTSTTRTAASGDTNTAPTSTAAAAAAASAPAAGTQGGNIGTAGTTSSAAADAKAGSAAEPLSNTGSDPSSTITRGADSSSSGGSGGGGGGGSRGPLTWGAVGLLGIVATLAVGYYRMKWEEKQNRTASEVTSTGKPALGGPFTLVDMHGKPVTEKDYHGSFVLLYFGFCHCPDICPSELVKVGAIATKLEGKLGAGVVKPVFVSVDPDRDSLAQLKHYAQDFHHRSASLPAAPPPPPRQALLFSGTHISFAALSTPRCLRFGCKCTQHPI</sequence>
<feature type="transmembrane region" description="Helical" evidence="5">
    <location>
        <begin position="144"/>
        <end position="163"/>
    </location>
</feature>
<dbReference type="Gene3D" id="3.40.30.10">
    <property type="entry name" value="Glutaredoxin"/>
    <property type="match status" value="1"/>
</dbReference>
<feature type="region of interest" description="Disordered" evidence="4">
    <location>
        <begin position="99"/>
        <end position="140"/>
    </location>
</feature>
<dbReference type="GO" id="GO:0046872">
    <property type="term" value="F:metal ion binding"/>
    <property type="evidence" value="ECO:0007669"/>
    <property type="project" value="UniProtKB-KW"/>
</dbReference>
<name>D7FIM6_ECTSI</name>
<dbReference type="SUPFAM" id="SSF52833">
    <property type="entry name" value="Thioredoxin-like"/>
    <property type="match status" value="1"/>
</dbReference>
<keyword evidence="5" id="KW-0812">Transmembrane</keyword>
<evidence type="ECO:0000313" key="7">
    <source>
        <dbReference type="Proteomes" id="UP000002630"/>
    </source>
</evidence>
<proteinExistence type="inferred from homology"/>
<dbReference type="InterPro" id="IPR036249">
    <property type="entry name" value="Thioredoxin-like_sf"/>
</dbReference>
<evidence type="ECO:0000256" key="1">
    <source>
        <dbReference type="ARBA" id="ARBA00010996"/>
    </source>
</evidence>
<dbReference type="GO" id="GO:0005739">
    <property type="term" value="C:mitochondrion"/>
    <property type="evidence" value="ECO:0007669"/>
    <property type="project" value="GOC"/>
</dbReference>
<gene>
    <name evidence="6" type="primary">SCO1</name>
    <name evidence="6" type="ORF">Esi_0122_0046</name>
</gene>
<reference evidence="6 7" key="1">
    <citation type="journal article" date="2010" name="Nature">
        <title>The Ectocarpus genome and the independent evolution of multicellularity in brown algae.</title>
        <authorList>
            <person name="Cock J.M."/>
            <person name="Sterck L."/>
            <person name="Rouze P."/>
            <person name="Scornet D."/>
            <person name="Allen A.E."/>
            <person name="Amoutzias G."/>
            <person name="Anthouard V."/>
            <person name="Artiguenave F."/>
            <person name="Aury J.M."/>
            <person name="Badger J.H."/>
            <person name="Beszteri B."/>
            <person name="Billiau K."/>
            <person name="Bonnet E."/>
            <person name="Bothwell J.H."/>
            <person name="Bowler C."/>
            <person name="Boyen C."/>
            <person name="Brownlee C."/>
            <person name="Carrano C.J."/>
            <person name="Charrier B."/>
            <person name="Cho G.Y."/>
            <person name="Coelho S.M."/>
            <person name="Collen J."/>
            <person name="Corre E."/>
            <person name="Da Silva C."/>
            <person name="Delage L."/>
            <person name="Delaroque N."/>
            <person name="Dittami S.M."/>
            <person name="Doulbeau S."/>
            <person name="Elias M."/>
            <person name="Farnham G."/>
            <person name="Gachon C.M."/>
            <person name="Gschloessl B."/>
            <person name="Heesch S."/>
            <person name="Jabbari K."/>
            <person name="Jubin C."/>
            <person name="Kawai H."/>
            <person name="Kimura K."/>
            <person name="Kloareg B."/>
            <person name="Kupper F.C."/>
            <person name="Lang D."/>
            <person name="Le Bail A."/>
            <person name="Leblanc C."/>
            <person name="Lerouge P."/>
            <person name="Lohr M."/>
            <person name="Lopez P.J."/>
            <person name="Martens C."/>
            <person name="Maumus F."/>
            <person name="Michel G."/>
            <person name="Miranda-Saavedra D."/>
            <person name="Morales J."/>
            <person name="Moreau H."/>
            <person name="Motomura T."/>
            <person name="Nagasato C."/>
            <person name="Napoli C.A."/>
            <person name="Nelson D.R."/>
            <person name="Nyvall-Collen P."/>
            <person name="Peters A.F."/>
            <person name="Pommier C."/>
            <person name="Potin P."/>
            <person name="Poulain J."/>
            <person name="Quesneville H."/>
            <person name="Read B."/>
            <person name="Rensing S.A."/>
            <person name="Ritter A."/>
            <person name="Rousvoal S."/>
            <person name="Samanta M."/>
            <person name="Samson G."/>
            <person name="Schroeder D.C."/>
            <person name="Segurens B."/>
            <person name="Strittmatter M."/>
            <person name="Tonon T."/>
            <person name="Tregear J.W."/>
            <person name="Valentin K."/>
            <person name="von Dassow P."/>
            <person name="Yamagishi T."/>
            <person name="Van de Peer Y."/>
            <person name="Wincker P."/>
        </authorList>
    </citation>
    <scope>NUCLEOTIDE SEQUENCE [LARGE SCALE GENOMIC DNA]</scope>
    <source>
        <strain evidence="7">Ec32 / CCAP1310/4</strain>
    </source>
</reference>
<evidence type="ECO:0000256" key="4">
    <source>
        <dbReference type="SAM" id="MobiDB-lite"/>
    </source>
</evidence>
<comment type="similarity">
    <text evidence="1">Belongs to the SCO1/2 family.</text>
</comment>